<dbReference type="PROSITE" id="PS50893">
    <property type="entry name" value="ABC_TRANSPORTER_2"/>
    <property type="match status" value="1"/>
</dbReference>
<dbReference type="Gene3D" id="3.40.50.300">
    <property type="entry name" value="P-loop containing nucleotide triphosphate hydrolases"/>
    <property type="match status" value="1"/>
</dbReference>
<evidence type="ECO:0000259" key="11">
    <source>
        <dbReference type="PROSITE" id="PS50893"/>
    </source>
</evidence>
<proteinExistence type="predicted"/>
<dbReference type="SMART" id="SM00382">
    <property type="entry name" value="AAA"/>
    <property type="match status" value="1"/>
</dbReference>
<dbReference type="OrthoDB" id="9806726at2"/>
<dbReference type="InterPro" id="IPR003593">
    <property type="entry name" value="AAA+_ATPase"/>
</dbReference>
<organism evidence="12 13">
    <name type="scientific">Sulfitobacter marinus</name>
    <dbReference type="NCBI Taxonomy" id="394264"/>
    <lineage>
        <taxon>Bacteria</taxon>
        <taxon>Pseudomonadati</taxon>
        <taxon>Pseudomonadota</taxon>
        <taxon>Alphaproteobacteria</taxon>
        <taxon>Rhodobacterales</taxon>
        <taxon>Roseobacteraceae</taxon>
        <taxon>Sulfitobacter</taxon>
    </lineage>
</organism>
<evidence type="ECO:0000256" key="9">
    <source>
        <dbReference type="ARBA" id="ARBA00023136"/>
    </source>
</evidence>
<dbReference type="RefSeq" id="WP_093914717.1">
    <property type="nucleotide sequence ID" value="NZ_FPAJ01000001.1"/>
</dbReference>
<keyword evidence="9" id="KW-0472">Membrane</keyword>
<feature type="region of interest" description="Disordered" evidence="10">
    <location>
        <begin position="231"/>
        <end position="252"/>
    </location>
</feature>
<dbReference type="GO" id="GO:0016887">
    <property type="term" value="F:ATP hydrolysis activity"/>
    <property type="evidence" value="ECO:0007669"/>
    <property type="project" value="InterPro"/>
</dbReference>
<dbReference type="GO" id="GO:0010043">
    <property type="term" value="P:response to zinc ion"/>
    <property type="evidence" value="ECO:0007669"/>
    <property type="project" value="TreeGrafter"/>
</dbReference>
<dbReference type="SUPFAM" id="SSF52540">
    <property type="entry name" value="P-loop containing nucleoside triphosphate hydrolases"/>
    <property type="match status" value="1"/>
</dbReference>
<dbReference type="AlphaFoldDB" id="A0A1I6Q2Y1"/>
<keyword evidence="1" id="KW-0813">Transport</keyword>
<dbReference type="PANTHER" id="PTHR42734:SF9">
    <property type="entry name" value="ZINC IMPORT ATP-BINDING PROTEIN ZNUC"/>
    <property type="match status" value="1"/>
</dbReference>
<dbReference type="PANTHER" id="PTHR42734">
    <property type="entry name" value="METAL TRANSPORT SYSTEM ATP-BINDING PROTEIN TM_0124-RELATED"/>
    <property type="match status" value="1"/>
</dbReference>
<dbReference type="GO" id="GO:0005524">
    <property type="term" value="F:ATP binding"/>
    <property type="evidence" value="ECO:0007669"/>
    <property type="project" value="UniProtKB-KW"/>
</dbReference>
<evidence type="ECO:0000256" key="6">
    <source>
        <dbReference type="ARBA" id="ARBA00022906"/>
    </source>
</evidence>
<keyword evidence="3" id="KW-0547">Nucleotide-binding</keyword>
<evidence type="ECO:0000256" key="1">
    <source>
        <dbReference type="ARBA" id="ARBA00022448"/>
    </source>
</evidence>
<keyword evidence="13" id="KW-1185">Reference proteome</keyword>
<dbReference type="CDD" id="cd03235">
    <property type="entry name" value="ABC_Metallic_Cations"/>
    <property type="match status" value="1"/>
</dbReference>
<evidence type="ECO:0000256" key="10">
    <source>
        <dbReference type="SAM" id="MobiDB-lite"/>
    </source>
</evidence>
<evidence type="ECO:0000256" key="5">
    <source>
        <dbReference type="ARBA" id="ARBA00022840"/>
    </source>
</evidence>
<dbReference type="InterPro" id="IPR003439">
    <property type="entry name" value="ABC_transporter-like_ATP-bd"/>
</dbReference>
<dbReference type="Proteomes" id="UP000199239">
    <property type="component" value="Unassembled WGS sequence"/>
</dbReference>
<evidence type="ECO:0000256" key="8">
    <source>
        <dbReference type="ARBA" id="ARBA00023065"/>
    </source>
</evidence>
<keyword evidence="7" id="KW-1278">Translocase</keyword>
<evidence type="ECO:0000256" key="7">
    <source>
        <dbReference type="ARBA" id="ARBA00022967"/>
    </source>
</evidence>
<keyword evidence="8" id="KW-0406">Ion transport</keyword>
<name>A0A1I6Q2Y1_9RHOB</name>
<evidence type="ECO:0000256" key="4">
    <source>
        <dbReference type="ARBA" id="ARBA00022833"/>
    </source>
</evidence>
<keyword evidence="6" id="KW-0864">Zinc transport</keyword>
<dbReference type="GO" id="GO:0006829">
    <property type="term" value="P:zinc ion transport"/>
    <property type="evidence" value="ECO:0007669"/>
    <property type="project" value="UniProtKB-KW"/>
</dbReference>
<keyword evidence="5 12" id="KW-0067">ATP-binding</keyword>
<dbReference type="STRING" id="394264.SAMN04488040_0463"/>
<feature type="domain" description="ABC transporter" evidence="11">
    <location>
        <begin position="4"/>
        <end position="219"/>
    </location>
</feature>
<dbReference type="PROSITE" id="PS00211">
    <property type="entry name" value="ABC_TRANSPORTER_1"/>
    <property type="match status" value="1"/>
</dbReference>
<reference evidence="13" key="1">
    <citation type="submission" date="2016-10" db="EMBL/GenBank/DDBJ databases">
        <authorList>
            <person name="Varghese N."/>
            <person name="Submissions S."/>
        </authorList>
    </citation>
    <scope>NUCLEOTIDE SEQUENCE [LARGE SCALE GENOMIC DNA]</scope>
    <source>
        <strain evidence="13">DSM 23422</strain>
    </source>
</reference>
<accession>A0A1I6Q2Y1</accession>
<gene>
    <name evidence="12" type="ORF">SAMN04488040_0463</name>
</gene>
<dbReference type="InterPro" id="IPR027417">
    <property type="entry name" value="P-loop_NTPase"/>
</dbReference>
<keyword evidence="4" id="KW-0862">Zinc</keyword>
<evidence type="ECO:0000313" key="12">
    <source>
        <dbReference type="EMBL" id="SFS46678.1"/>
    </source>
</evidence>
<dbReference type="InterPro" id="IPR050153">
    <property type="entry name" value="Metal_Ion_Import_ABC"/>
</dbReference>
<evidence type="ECO:0000256" key="2">
    <source>
        <dbReference type="ARBA" id="ARBA00022475"/>
    </source>
</evidence>
<dbReference type="Pfam" id="PF00005">
    <property type="entry name" value="ABC_tran"/>
    <property type="match status" value="1"/>
</dbReference>
<evidence type="ECO:0000313" key="13">
    <source>
        <dbReference type="Proteomes" id="UP000199239"/>
    </source>
</evidence>
<keyword evidence="2" id="KW-1003">Cell membrane</keyword>
<evidence type="ECO:0000256" key="3">
    <source>
        <dbReference type="ARBA" id="ARBA00022741"/>
    </source>
</evidence>
<dbReference type="EMBL" id="FPAJ01000001">
    <property type="protein sequence ID" value="SFS46678.1"/>
    <property type="molecule type" value="Genomic_DNA"/>
</dbReference>
<dbReference type="InterPro" id="IPR017871">
    <property type="entry name" value="ABC_transporter-like_CS"/>
</dbReference>
<protein>
    <submittedName>
        <fullName evidence="12">Zinc transport system ATP-binding protein</fullName>
    </submittedName>
</protein>
<sequence length="252" mass="27206">MSLISAQNLTIVLNGQTVLKNVNFSINRGEIVTIVGPNGSGKSSLLRALIGALTPASGTVTRADNLRIGYVPQKLQIDATLPLTVRGFLNLPHRQPRTVVENALKKAGVGDLAKRQMVDLSGGQFQRVLLARALLNAPDILILDEATQGLDQPGAAAFYRQIDDVRREMGCAVLMVSHDLHVVMAASDRVVCLNGHVCCEGTPEIVADAPEYRALFGTGTQGAFALYRHEHTHSHDHDPDHDHDHTHCDGAH</sequence>